<name>A0A1T4QXC5_9SPIR</name>
<protein>
    <submittedName>
        <fullName evidence="1">GxxExxY protein</fullName>
    </submittedName>
</protein>
<dbReference type="EMBL" id="FUXC01000020">
    <property type="protein sequence ID" value="SKA08439.1"/>
    <property type="molecule type" value="Genomic_DNA"/>
</dbReference>
<dbReference type="STRING" id="225004.SAMN02745152_02155"/>
<keyword evidence="2" id="KW-1185">Reference proteome</keyword>
<sequence>MLLYEEETGKILNACMNVFDELGNGFLEAVYQEALAIEFEEMHIPFEREAKINIFYRGKKLDKEYYADFICYDKIIVDLKAISKLVNANKAQVINYLHGTKLLVGLLVNFDESSLKWERLILLKNDKKE</sequence>
<organism evidence="1 2">
    <name type="scientific">Treponema berlinense</name>
    <dbReference type="NCBI Taxonomy" id="225004"/>
    <lineage>
        <taxon>Bacteria</taxon>
        <taxon>Pseudomonadati</taxon>
        <taxon>Spirochaetota</taxon>
        <taxon>Spirochaetia</taxon>
        <taxon>Spirochaetales</taxon>
        <taxon>Treponemataceae</taxon>
        <taxon>Treponema</taxon>
    </lineage>
</organism>
<reference evidence="1 2" key="1">
    <citation type="submission" date="2017-02" db="EMBL/GenBank/DDBJ databases">
        <authorList>
            <person name="Peterson S.W."/>
        </authorList>
    </citation>
    <scope>NUCLEOTIDE SEQUENCE [LARGE SCALE GENOMIC DNA]</scope>
    <source>
        <strain evidence="1 2">ATCC BAA-909</strain>
    </source>
</reference>
<dbReference type="InterPro" id="IPR026350">
    <property type="entry name" value="GxxExxY"/>
</dbReference>
<dbReference type="RefSeq" id="WP_078931872.1">
    <property type="nucleotide sequence ID" value="NZ_FUXC01000020.1"/>
</dbReference>
<dbReference type="Proteomes" id="UP000190395">
    <property type="component" value="Unassembled WGS sequence"/>
</dbReference>
<dbReference type="Pfam" id="PF13366">
    <property type="entry name" value="PDDEXK_3"/>
    <property type="match status" value="1"/>
</dbReference>
<dbReference type="NCBIfam" id="TIGR04256">
    <property type="entry name" value="GxxExxY"/>
    <property type="match status" value="1"/>
</dbReference>
<dbReference type="GeneID" id="303368358"/>
<evidence type="ECO:0000313" key="2">
    <source>
        <dbReference type="Proteomes" id="UP000190395"/>
    </source>
</evidence>
<proteinExistence type="predicted"/>
<dbReference type="OrthoDB" id="9806869at2"/>
<accession>A0A1T4QXC5</accession>
<gene>
    <name evidence="1" type="ORF">SAMN02745152_02155</name>
</gene>
<evidence type="ECO:0000313" key="1">
    <source>
        <dbReference type="EMBL" id="SKA08439.1"/>
    </source>
</evidence>
<dbReference type="AlphaFoldDB" id="A0A1T4QXC5"/>